<dbReference type="HOGENOM" id="CLU_092618_0_2_9"/>
<evidence type="ECO:0000313" key="1">
    <source>
        <dbReference type="EMBL" id="CEN28259.1"/>
    </source>
</evidence>
<organism evidence="1 2">
    <name type="scientific">Pseudolactococcus piscium MKFS47</name>
    <dbReference type="NCBI Taxonomy" id="297352"/>
    <lineage>
        <taxon>Bacteria</taxon>
        <taxon>Bacillati</taxon>
        <taxon>Bacillota</taxon>
        <taxon>Bacilli</taxon>
        <taxon>Lactobacillales</taxon>
        <taxon>Streptococcaceae</taxon>
        <taxon>Pseudolactococcus</taxon>
    </lineage>
</organism>
<dbReference type="SUPFAM" id="SSF52540">
    <property type="entry name" value="P-loop containing nucleoside triphosphate hydrolases"/>
    <property type="match status" value="1"/>
</dbReference>
<dbReference type="KEGG" id="lpk:LACPI_1059"/>
<proteinExistence type="predicted"/>
<sequence length="173" mass="20238">MKKIIVIGISGAGKSVLSRQVSQDLNLPLYHLDRIFHLPKGEMLDRSLFLAEQKKILSKETWVIDGNYASSLPERVAEADKIIWLDFPAWLCVMRVFRRSLRFRRDKSTRPDMTVHFEERIFSRDYGAFLYFVGSFNRKVRPKILTAVNHRSANTELIILKNKQDVMHFLSQL</sequence>
<dbReference type="STRING" id="1364.LP2241_30048"/>
<dbReference type="PANTHER" id="PTHR37816:SF3">
    <property type="entry name" value="MODULATES DNA TOPOLOGY"/>
    <property type="match status" value="1"/>
</dbReference>
<accession>A0A0D6DWX4</accession>
<evidence type="ECO:0000313" key="2">
    <source>
        <dbReference type="Proteomes" id="UP000033166"/>
    </source>
</evidence>
<dbReference type="Proteomes" id="UP000033166">
    <property type="component" value="Chromosome I"/>
</dbReference>
<dbReference type="InterPro" id="IPR027417">
    <property type="entry name" value="P-loop_NTPase"/>
</dbReference>
<protein>
    <submittedName>
        <fullName evidence="1">Putative topology modulation protein</fullName>
    </submittedName>
</protein>
<dbReference type="EMBL" id="LN774769">
    <property type="protein sequence ID" value="CEN28259.1"/>
    <property type="molecule type" value="Genomic_DNA"/>
</dbReference>
<dbReference type="PANTHER" id="PTHR37816">
    <property type="entry name" value="YALI0E33011P"/>
    <property type="match status" value="1"/>
</dbReference>
<gene>
    <name evidence="1" type="ORF">LACPI_1059</name>
</gene>
<dbReference type="AlphaFoldDB" id="A0A0D6DWX4"/>
<dbReference type="Gene3D" id="3.40.50.300">
    <property type="entry name" value="P-loop containing nucleotide triphosphate hydrolases"/>
    <property type="match status" value="1"/>
</dbReference>
<dbReference type="RefSeq" id="WP_047915424.1">
    <property type="nucleotide sequence ID" value="NZ_LN774769.1"/>
</dbReference>
<name>A0A0D6DWX4_9LACT</name>
<reference evidence="2" key="1">
    <citation type="submission" date="2015-01" db="EMBL/GenBank/DDBJ databases">
        <authorList>
            <person name="Andreevskaya M."/>
        </authorList>
    </citation>
    <scope>NUCLEOTIDE SEQUENCE [LARGE SCALE GENOMIC DNA]</scope>
    <source>
        <strain evidence="2">MKFS47</strain>
    </source>
</reference>
<dbReference type="InterPro" id="IPR052922">
    <property type="entry name" value="Cytidylate_Kinase-2"/>
</dbReference>